<dbReference type="Pfam" id="PF07591">
    <property type="entry name" value="PT-HINT"/>
    <property type="match status" value="1"/>
</dbReference>
<dbReference type="InterPro" id="IPR030934">
    <property type="entry name" value="Intein_C"/>
</dbReference>
<keyword evidence="3" id="KW-1185">Reference proteome</keyword>
<dbReference type="InterPro" id="IPR036844">
    <property type="entry name" value="Hint_dom_sf"/>
</dbReference>
<evidence type="ECO:0000313" key="3">
    <source>
        <dbReference type="Proteomes" id="UP001597024"/>
    </source>
</evidence>
<name>A0ABW3DV19_9ACTN</name>
<proteinExistence type="predicted"/>
<evidence type="ECO:0000259" key="1">
    <source>
        <dbReference type="SMART" id="SM00306"/>
    </source>
</evidence>
<feature type="non-terminal residue" evidence="2">
    <location>
        <position position="1"/>
    </location>
</feature>
<dbReference type="Gene3D" id="2.170.16.10">
    <property type="entry name" value="Hedgehog/Intein (Hint) domain"/>
    <property type="match status" value="1"/>
</dbReference>
<dbReference type="SUPFAM" id="SSF51294">
    <property type="entry name" value="Hedgehog/intein (Hint) domain"/>
    <property type="match status" value="1"/>
</dbReference>
<organism evidence="2 3">
    <name type="scientific">Streptosporangium algeriense</name>
    <dbReference type="NCBI Taxonomy" id="1682748"/>
    <lineage>
        <taxon>Bacteria</taxon>
        <taxon>Bacillati</taxon>
        <taxon>Actinomycetota</taxon>
        <taxon>Actinomycetes</taxon>
        <taxon>Streptosporangiales</taxon>
        <taxon>Streptosporangiaceae</taxon>
        <taxon>Streptosporangium</taxon>
    </lineage>
</organism>
<sequence length="271" mass="29729">PTGGLLGRGCGRNSFTAGTGVLLADGTRKPIEQVKVGELVVATDPTTGRTENRPVTDVITGEGDKKLVEITVDLDGPAGDRTGKITATAGHPFWIRDHWTDAEDLRPGHLLKTSAGTYVQVTKLRRWTAHAKVHNLSVDGVHTYYALAGATPVLVHNCGTVDLYRVSPKDRGTSELDNGVLPENHPLDLDEGLDGSAYFGNRQRVEDYASQHRDTHGQGFRVTVPSRWLRENDIEPMEDFLNEGAVEYAIPRHLFDEFNSFPRTPWNPGGQ</sequence>
<protein>
    <submittedName>
        <fullName evidence="2">Hint domain-containing protein</fullName>
    </submittedName>
</protein>
<dbReference type="CDD" id="cd00081">
    <property type="entry name" value="Hint"/>
    <property type="match status" value="1"/>
</dbReference>
<dbReference type="InterPro" id="IPR003587">
    <property type="entry name" value="Hint_dom_N"/>
</dbReference>
<evidence type="ECO:0000313" key="2">
    <source>
        <dbReference type="EMBL" id="MFD0887599.1"/>
    </source>
</evidence>
<dbReference type="Proteomes" id="UP001597024">
    <property type="component" value="Unassembled WGS sequence"/>
</dbReference>
<dbReference type="NCBIfam" id="TIGR01443">
    <property type="entry name" value="intein_Cterm"/>
    <property type="match status" value="1"/>
</dbReference>
<comment type="caution">
    <text evidence="2">The sequence shown here is derived from an EMBL/GenBank/DDBJ whole genome shotgun (WGS) entry which is preliminary data.</text>
</comment>
<accession>A0ABW3DV19</accession>
<feature type="domain" description="Hint" evidence="1">
    <location>
        <begin position="12"/>
        <end position="115"/>
    </location>
</feature>
<dbReference type="SMART" id="SM00306">
    <property type="entry name" value="HintN"/>
    <property type="match status" value="1"/>
</dbReference>
<gene>
    <name evidence="2" type="ORF">ACFQ08_23920</name>
</gene>
<dbReference type="PROSITE" id="PS50818">
    <property type="entry name" value="INTEIN_C_TER"/>
    <property type="match status" value="1"/>
</dbReference>
<reference evidence="3" key="1">
    <citation type="journal article" date="2019" name="Int. J. Syst. Evol. Microbiol.">
        <title>The Global Catalogue of Microorganisms (GCM) 10K type strain sequencing project: providing services to taxonomists for standard genome sequencing and annotation.</title>
        <authorList>
            <consortium name="The Broad Institute Genomics Platform"/>
            <consortium name="The Broad Institute Genome Sequencing Center for Infectious Disease"/>
            <person name="Wu L."/>
            <person name="Ma J."/>
        </authorList>
    </citation>
    <scope>NUCLEOTIDE SEQUENCE [LARGE SCALE GENOMIC DNA]</scope>
    <source>
        <strain evidence="3">CCUG 62974</strain>
    </source>
</reference>
<dbReference type="EMBL" id="JBHTHX010000990">
    <property type="protein sequence ID" value="MFD0887599.1"/>
    <property type="molecule type" value="Genomic_DNA"/>
</dbReference>